<organism evidence="1">
    <name type="scientific">Dulem virus 73</name>
    <dbReference type="NCBI Taxonomy" id="3145784"/>
    <lineage>
        <taxon>Viruses</taxon>
        <taxon>Monodnaviria</taxon>
        <taxon>Loebvirae</taxon>
        <taxon>Hofneiviricota</taxon>
        <taxon>Faserviricetes</taxon>
        <taxon>Tubulavirales</taxon>
        <taxon>Inoviridae</taxon>
        <taxon>Inovirus</taxon>
    </lineage>
</organism>
<sequence>METCDIFSKLERDPELMEWVETNASVCGVSVEEFVYSVLCSALSATKMVKKGSRGWPFSIIGK</sequence>
<evidence type="ECO:0000313" key="1">
    <source>
        <dbReference type="EMBL" id="XCD03408.1"/>
    </source>
</evidence>
<name>A0AAU8AU97_9VIRU</name>
<reference evidence="1" key="1">
    <citation type="submission" date="2024-03" db="EMBL/GenBank/DDBJ databases">
        <title>Diverse circular DNA viruses in blood, oral, and fecal samples of captive lemurs.</title>
        <authorList>
            <person name="Paietta E.N."/>
            <person name="Kraberger S."/>
            <person name="Lund M.C."/>
            <person name="Custer J.M."/>
            <person name="Vargas K.M."/>
            <person name="Ehmke E.E."/>
            <person name="Yoder A.D."/>
            <person name="Varsani A."/>
        </authorList>
    </citation>
    <scope>NUCLEOTIDE SEQUENCE</scope>
    <source>
        <strain evidence="1">Duke_18_62</strain>
        <strain evidence="2">Duke_23FS_46</strain>
    </source>
</reference>
<dbReference type="EMBL" id="PP511469">
    <property type="protein sequence ID" value="XCD04507.1"/>
    <property type="molecule type" value="Genomic_DNA"/>
</dbReference>
<accession>A0AAU8AU97</accession>
<dbReference type="EMBL" id="PP511354">
    <property type="protein sequence ID" value="XCD03408.1"/>
    <property type="molecule type" value="Genomic_DNA"/>
</dbReference>
<evidence type="ECO:0000313" key="2">
    <source>
        <dbReference type="EMBL" id="XCD04507.1"/>
    </source>
</evidence>
<protein>
    <submittedName>
        <fullName evidence="1">Uncharacterized protein</fullName>
    </submittedName>
</protein>
<proteinExistence type="predicted"/>